<proteinExistence type="predicted"/>
<comment type="caution">
    <text evidence="1">The sequence shown here is derived from an EMBL/GenBank/DDBJ whole genome shotgun (WGS) entry which is preliminary data.</text>
</comment>
<keyword evidence="2" id="KW-1185">Reference proteome</keyword>
<gene>
    <name evidence="1" type="ORF">B0A48_10888</name>
</gene>
<evidence type="ECO:0000313" key="1">
    <source>
        <dbReference type="EMBL" id="OQO04277.1"/>
    </source>
</evidence>
<accession>A0A1V8SYN9</accession>
<dbReference type="InParanoid" id="A0A1V8SYN9"/>
<evidence type="ECO:0000313" key="2">
    <source>
        <dbReference type="Proteomes" id="UP000192596"/>
    </source>
</evidence>
<dbReference type="AlphaFoldDB" id="A0A1V8SYN9"/>
<protein>
    <submittedName>
        <fullName evidence="1">Uncharacterized protein</fullName>
    </submittedName>
</protein>
<name>A0A1V8SYN9_9PEZI</name>
<reference evidence="2" key="1">
    <citation type="submission" date="2017-03" db="EMBL/GenBank/DDBJ databases">
        <title>Genomes of endolithic fungi from Antarctica.</title>
        <authorList>
            <person name="Coleine C."/>
            <person name="Masonjones S."/>
            <person name="Stajich J.E."/>
        </authorList>
    </citation>
    <scope>NUCLEOTIDE SEQUENCE [LARGE SCALE GENOMIC DNA]</scope>
    <source>
        <strain evidence="2">CCFEE 5527</strain>
    </source>
</reference>
<dbReference type="OrthoDB" id="3938867at2759"/>
<dbReference type="Proteomes" id="UP000192596">
    <property type="component" value="Unassembled WGS sequence"/>
</dbReference>
<dbReference type="EMBL" id="NAJO01000022">
    <property type="protein sequence ID" value="OQO04277.1"/>
    <property type="molecule type" value="Genomic_DNA"/>
</dbReference>
<sequence length="199" mass="22077">MGTKHLICIFFKGRFVVAQYGQLDGYPQRSQKAHDHPVPFGVDASTEVLDYILKATAEKPLPIATWLPFANEDWCAWAYVVDLDADVLEVYSRETTKVMEPKGQGRLWTQMEKGPKAVDLVAKFPLDALPAGEEFLRSCWGGQGGELKVDGSLRELDNLNHLMAAMNGPHASMLAAMEDGRVKYRKEASVNVKASRAPK</sequence>
<organism evidence="1 2">
    <name type="scientific">Cryoendolithus antarcticus</name>
    <dbReference type="NCBI Taxonomy" id="1507870"/>
    <lineage>
        <taxon>Eukaryota</taxon>
        <taxon>Fungi</taxon>
        <taxon>Dikarya</taxon>
        <taxon>Ascomycota</taxon>
        <taxon>Pezizomycotina</taxon>
        <taxon>Dothideomycetes</taxon>
        <taxon>Dothideomycetidae</taxon>
        <taxon>Cladosporiales</taxon>
        <taxon>Cladosporiaceae</taxon>
        <taxon>Cryoendolithus</taxon>
    </lineage>
</organism>